<geneLocation type="plasmid" evidence="1 2">
    <name>unnamed7</name>
</geneLocation>
<dbReference type="KEGG" id="plia:E4191_16260"/>
<accession>A0A4Y5SQU5</accession>
<reference evidence="2" key="1">
    <citation type="submission" date="2019-05" db="EMBL/GenBank/DDBJ databases">
        <title>Tamlana fucoidanivorans sp. nov., isolated from the surface of algae collected from Fujian province in China.</title>
        <authorList>
            <person name="Li J."/>
        </authorList>
    </citation>
    <scope>NUCLEOTIDE SEQUENCE [LARGE SCALE GENOMIC DNA]</scope>
    <source>
        <strain evidence="2">2251</strain>
        <plasmid evidence="2">unnamed7</plasmid>
    </source>
</reference>
<dbReference type="PANTHER" id="PTHR21485">
    <property type="entry name" value="HAD SUPERFAMILY MEMBERS CMAS AND KDSC"/>
    <property type="match status" value="1"/>
</dbReference>
<keyword evidence="1" id="KW-0614">Plasmid</keyword>
<protein>
    <submittedName>
        <fullName evidence="1">Acylneuraminate cytidylyltransferase family protein</fullName>
    </submittedName>
</protein>
<dbReference type="PANTHER" id="PTHR21485:SF6">
    <property type="entry name" value="N-ACYLNEURAMINATE CYTIDYLYLTRANSFERASE-RELATED"/>
    <property type="match status" value="1"/>
</dbReference>
<gene>
    <name evidence="1" type="ORF">E4191_16260</name>
</gene>
<dbReference type="EMBL" id="CP040758">
    <property type="protein sequence ID" value="QDA35719.1"/>
    <property type="molecule type" value="Genomic_DNA"/>
</dbReference>
<sequence length="226" mass="24669">METTAVIVARGGSKRLPGKNLLDINGETLISRKIRQLLAVSNIDRVVVGSDDADILAVGEASGAEAIQRPDFFCDEAQATANQMIGNMCELIDTDVVVWAHCTNPLLSTGTYERAVNAYVEAGAAGYDSLLSVFALREHLWDASKKPFNYNPYGPVHPPASSLPPLYAQDGGIFIQPHKQMLANRYFFGAVPFLFEIPTDELMDINNPHDFVLAKAYIEKTEGAKP</sequence>
<evidence type="ECO:0000313" key="1">
    <source>
        <dbReference type="EMBL" id="QDA35719.1"/>
    </source>
</evidence>
<keyword evidence="1" id="KW-0808">Transferase</keyword>
<dbReference type="RefSeq" id="WP_139615548.1">
    <property type="nucleotide sequence ID" value="NZ_CP040758.1"/>
</dbReference>
<dbReference type="Pfam" id="PF02348">
    <property type="entry name" value="CTP_transf_3"/>
    <property type="match status" value="1"/>
</dbReference>
<organism evidence="1 2">
    <name type="scientific">Paracoccus liaowanqingii</name>
    <dbReference type="NCBI Taxonomy" id="2560053"/>
    <lineage>
        <taxon>Bacteria</taxon>
        <taxon>Pseudomonadati</taxon>
        <taxon>Pseudomonadota</taxon>
        <taxon>Alphaproteobacteria</taxon>
        <taxon>Rhodobacterales</taxon>
        <taxon>Paracoccaceae</taxon>
        <taxon>Paracoccus</taxon>
    </lineage>
</organism>
<proteinExistence type="predicted"/>
<keyword evidence="1" id="KW-0548">Nucleotidyltransferase</keyword>
<dbReference type="Proteomes" id="UP000296374">
    <property type="component" value="Plasmid unnamed7"/>
</dbReference>
<dbReference type="InterPro" id="IPR050793">
    <property type="entry name" value="CMP-NeuNAc_synthase"/>
</dbReference>
<dbReference type="InterPro" id="IPR029044">
    <property type="entry name" value="Nucleotide-diphossugar_trans"/>
</dbReference>
<dbReference type="AlphaFoldDB" id="A0A4Y5SQU5"/>
<dbReference type="GO" id="GO:0008781">
    <property type="term" value="F:N-acylneuraminate cytidylyltransferase activity"/>
    <property type="evidence" value="ECO:0007669"/>
    <property type="project" value="TreeGrafter"/>
</dbReference>
<dbReference type="Gene3D" id="3.90.550.10">
    <property type="entry name" value="Spore Coat Polysaccharide Biosynthesis Protein SpsA, Chain A"/>
    <property type="match status" value="1"/>
</dbReference>
<dbReference type="InterPro" id="IPR003329">
    <property type="entry name" value="Cytidylyl_trans"/>
</dbReference>
<name>A0A4Y5SQU5_9RHOB</name>
<evidence type="ECO:0000313" key="2">
    <source>
        <dbReference type="Proteomes" id="UP000296374"/>
    </source>
</evidence>
<dbReference type="CDD" id="cd02513">
    <property type="entry name" value="CMP-NeuAc_Synthase"/>
    <property type="match status" value="1"/>
</dbReference>
<dbReference type="SUPFAM" id="SSF53448">
    <property type="entry name" value="Nucleotide-diphospho-sugar transferases"/>
    <property type="match status" value="1"/>
</dbReference>